<dbReference type="Proteomes" id="UP000277580">
    <property type="component" value="Unassembled WGS sequence"/>
</dbReference>
<accession>A0A3N4KE45</accession>
<dbReference type="AlphaFoldDB" id="A0A3N4KE45"/>
<name>A0A3N4KE45_9PEZI</name>
<evidence type="ECO:0000313" key="2">
    <source>
        <dbReference type="Proteomes" id="UP000277580"/>
    </source>
</evidence>
<protein>
    <submittedName>
        <fullName evidence="1">Uncharacterized protein</fullName>
    </submittedName>
</protein>
<dbReference type="InParanoid" id="A0A3N4KE45"/>
<reference evidence="1 2" key="1">
    <citation type="journal article" date="2018" name="Nat. Ecol. Evol.">
        <title>Pezizomycetes genomes reveal the molecular basis of ectomycorrhizal truffle lifestyle.</title>
        <authorList>
            <person name="Murat C."/>
            <person name="Payen T."/>
            <person name="Noel B."/>
            <person name="Kuo A."/>
            <person name="Morin E."/>
            <person name="Chen J."/>
            <person name="Kohler A."/>
            <person name="Krizsan K."/>
            <person name="Balestrini R."/>
            <person name="Da Silva C."/>
            <person name="Montanini B."/>
            <person name="Hainaut M."/>
            <person name="Levati E."/>
            <person name="Barry K.W."/>
            <person name="Belfiori B."/>
            <person name="Cichocki N."/>
            <person name="Clum A."/>
            <person name="Dockter R.B."/>
            <person name="Fauchery L."/>
            <person name="Guy J."/>
            <person name="Iotti M."/>
            <person name="Le Tacon F."/>
            <person name="Lindquist E.A."/>
            <person name="Lipzen A."/>
            <person name="Malagnac F."/>
            <person name="Mello A."/>
            <person name="Molinier V."/>
            <person name="Miyauchi S."/>
            <person name="Poulain J."/>
            <person name="Riccioni C."/>
            <person name="Rubini A."/>
            <person name="Sitrit Y."/>
            <person name="Splivallo R."/>
            <person name="Traeger S."/>
            <person name="Wang M."/>
            <person name="Zifcakova L."/>
            <person name="Wipf D."/>
            <person name="Zambonelli A."/>
            <person name="Paolocci F."/>
            <person name="Nowrousian M."/>
            <person name="Ottonello S."/>
            <person name="Baldrian P."/>
            <person name="Spatafora J.W."/>
            <person name="Henrissat B."/>
            <person name="Nagy L.G."/>
            <person name="Aury J.M."/>
            <person name="Wincker P."/>
            <person name="Grigoriev I.V."/>
            <person name="Bonfante P."/>
            <person name="Martin F.M."/>
        </authorList>
    </citation>
    <scope>NUCLEOTIDE SEQUENCE [LARGE SCALE GENOMIC DNA]</scope>
    <source>
        <strain evidence="1 2">CCBAS932</strain>
    </source>
</reference>
<organism evidence="1 2">
    <name type="scientific">Morchella conica CCBAS932</name>
    <dbReference type="NCBI Taxonomy" id="1392247"/>
    <lineage>
        <taxon>Eukaryota</taxon>
        <taxon>Fungi</taxon>
        <taxon>Dikarya</taxon>
        <taxon>Ascomycota</taxon>
        <taxon>Pezizomycotina</taxon>
        <taxon>Pezizomycetes</taxon>
        <taxon>Pezizales</taxon>
        <taxon>Morchellaceae</taxon>
        <taxon>Morchella</taxon>
    </lineage>
</organism>
<dbReference type="EMBL" id="ML119159">
    <property type="protein sequence ID" value="RPB08757.1"/>
    <property type="molecule type" value="Genomic_DNA"/>
</dbReference>
<keyword evidence="2" id="KW-1185">Reference proteome</keyword>
<evidence type="ECO:0000313" key="1">
    <source>
        <dbReference type="EMBL" id="RPB08757.1"/>
    </source>
</evidence>
<gene>
    <name evidence="1" type="ORF">P167DRAFT_548676</name>
</gene>
<sequence>MIAGFFARWGRAYPQAALSTEDTAASPTIASGLPSQNHRVEPSPVRHSVGVTVPVRNQPNLLEGEIAFDRDSVLVTPDVINGPPTPEIAFDMTSVHVSNVPELEWHEEPAEYTYRVNELVDHDADVSRERREEGRGMLAQAWRFFREGKGDSDIDGFEALPRPVTTIIDIHQ</sequence>
<dbReference type="OrthoDB" id="10347578at2759"/>
<proteinExistence type="predicted"/>